<reference evidence="3" key="1">
    <citation type="submission" date="2020-05" db="EMBL/GenBank/DDBJ databases">
        <authorList>
            <person name="Chiriac C."/>
            <person name="Salcher M."/>
            <person name="Ghai R."/>
            <person name="Kavagutti S V."/>
        </authorList>
    </citation>
    <scope>NUCLEOTIDE SEQUENCE</scope>
</reference>
<dbReference type="EMBL" id="CAEZYI010000055">
    <property type="protein sequence ID" value="CAB4723840.1"/>
    <property type="molecule type" value="Genomic_DNA"/>
</dbReference>
<evidence type="ECO:0000313" key="3">
    <source>
        <dbReference type="EMBL" id="CAB4838269.1"/>
    </source>
</evidence>
<dbReference type="EMBL" id="CAFAAA010000021">
    <property type="protein sequence ID" value="CAB4781223.1"/>
    <property type="molecule type" value="Genomic_DNA"/>
</dbReference>
<name>A0A6J7B317_9ZZZZ</name>
<proteinExistence type="predicted"/>
<sequence length="241" mass="24129">MNTAGKSTLFKALLIVSISTLFISSIGAAQAANKTITCYKGTVVKKVTAAKPKCPTGYSTTKPKITAKPTVTPKVTVTPKPTVSATPTVTATTKPTSETLAFNGTYTGKIGLLWGDSYVQVTSVDASGTGTILGLSDMQGVGSAAPASQCDSFGGSGTISGGGNTLKLTFDTNAQACAEDSDAPTGISITGSAIINGGTGKYAGASGTLKVTGSFNIKTTAAGKTESDAFKITMSGNIKTK</sequence>
<dbReference type="AlphaFoldDB" id="A0A6J7B317"/>
<dbReference type="EMBL" id="CAFBQC010000054">
    <property type="protein sequence ID" value="CAB5043212.1"/>
    <property type="molecule type" value="Genomic_DNA"/>
</dbReference>
<evidence type="ECO:0000313" key="1">
    <source>
        <dbReference type="EMBL" id="CAB4723840.1"/>
    </source>
</evidence>
<dbReference type="EMBL" id="CAFARE010000008">
    <property type="protein sequence ID" value="CAB4838269.1"/>
    <property type="molecule type" value="Genomic_DNA"/>
</dbReference>
<evidence type="ECO:0000313" key="2">
    <source>
        <dbReference type="EMBL" id="CAB4781223.1"/>
    </source>
</evidence>
<dbReference type="EMBL" id="CAFBRA010000022">
    <property type="protein sequence ID" value="CAB5073508.1"/>
    <property type="molecule type" value="Genomic_DNA"/>
</dbReference>
<accession>A0A6J7B317</accession>
<evidence type="ECO:0000313" key="4">
    <source>
        <dbReference type="EMBL" id="CAB5043212.1"/>
    </source>
</evidence>
<gene>
    <name evidence="1" type="ORF">UFOPK2662_00928</name>
    <name evidence="2" type="ORF">UFOPK2942_00761</name>
    <name evidence="3" type="ORF">UFOPK3232_00393</name>
    <name evidence="4" type="ORF">UFOPK4242_00991</name>
    <name evidence="5" type="ORF">UFOPK4382_00476</name>
</gene>
<evidence type="ECO:0000313" key="5">
    <source>
        <dbReference type="EMBL" id="CAB5073508.1"/>
    </source>
</evidence>
<protein>
    <submittedName>
        <fullName evidence="3">Unannotated protein</fullName>
    </submittedName>
</protein>
<organism evidence="3">
    <name type="scientific">freshwater metagenome</name>
    <dbReference type="NCBI Taxonomy" id="449393"/>
    <lineage>
        <taxon>unclassified sequences</taxon>
        <taxon>metagenomes</taxon>
        <taxon>ecological metagenomes</taxon>
    </lineage>
</organism>